<dbReference type="InterPro" id="IPR001633">
    <property type="entry name" value="EAL_dom"/>
</dbReference>
<dbReference type="Gene3D" id="1.20.120.30">
    <property type="entry name" value="Aspartate receptor, ligand-binding domain"/>
    <property type="match status" value="1"/>
</dbReference>
<reference evidence="2 3" key="1">
    <citation type="submission" date="2022-11" db="EMBL/GenBank/DDBJ databases">
        <title>Comparative genomics analysis of Acidithiobacillus ferriphilus.</title>
        <authorList>
            <person name="Ma L."/>
        </authorList>
    </citation>
    <scope>NUCLEOTIDE SEQUENCE [LARGE SCALE GENOMIC DNA]</scope>
    <source>
        <strain evidence="2 3">DY15</strain>
    </source>
</reference>
<feature type="domain" description="EAL" evidence="1">
    <location>
        <begin position="1"/>
        <end position="225"/>
    </location>
</feature>
<dbReference type="PANTHER" id="PTHR33121:SF71">
    <property type="entry name" value="OXYGEN SENSOR PROTEIN DOSP"/>
    <property type="match status" value="1"/>
</dbReference>
<dbReference type="PANTHER" id="PTHR33121">
    <property type="entry name" value="CYCLIC DI-GMP PHOSPHODIESTERASE PDEF"/>
    <property type="match status" value="1"/>
</dbReference>
<dbReference type="Gene3D" id="3.20.20.450">
    <property type="entry name" value="EAL domain"/>
    <property type="match status" value="1"/>
</dbReference>
<dbReference type="EMBL" id="JAQGFR010000056">
    <property type="protein sequence ID" value="MEB8512892.1"/>
    <property type="molecule type" value="Genomic_DNA"/>
</dbReference>
<dbReference type="SMART" id="SM00052">
    <property type="entry name" value="EAL"/>
    <property type="match status" value="1"/>
</dbReference>
<organism evidence="2 3">
    <name type="scientific">Acidithiobacillus ferriphilus</name>
    <dbReference type="NCBI Taxonomy" id="1689834"/>
    <lineage>
        <taxon>Bacteria</taxon>
        <taxon>Pseudomonadati</taxon>
        <taxon>Pseudomonadota</taxon>
        <taxon>Acidithiobacillia</taxon>
        <taxon>Acidithiobacillales</taxon>
        <taxon>Acidithiobacillaceae</taxon>
        <taxon>Acidithiobacillus</taxon>
    </lineage>
</organism>
<dbReference type="InterPro" id="IPR035919">
    <property type="entry name" value="EAL_sf"/>
</dbReference>
<dbReference type="CDD" id="cd01948">
    <property type="entry name" value="EAL"/>
    <property type="match status" value="1"/>
</dbReference>
<dbReference type="RefSeq" id="WP_325757393.1">
    <property type="nucleotide sequence ID" value="NZ_JAAZUC010000185.1"/>
</dbReference>
<sequence>MCPYTTFDHSSRWNREDQEVSPERFLPSLGVLERQALGRFVLQTGLRQLTQWREMGLDLFLSVNVTPEELDSPGFADTIFGILAAYPGIPPESLVLEVLEIGEILEQEVALEHLQRLRGAGVKIALDDVGSAYASLLRLKNLPIDEIKIDQGFIRELSNKPQDLIFVESLINLGLGMNVIITVEGVETEAHIALLREMEIDYLQGYAIAKPLEVGAVADFVRTFVLGTGDTDTPLLALYQHLGWMHTAEESAIYHASYENTELAACPLTTWLHAHAAELPEVEALLVEHEAVHALGRKILQVRQSGMREELHRLLGQLHGHSHRFQEGLGQAVKTMRENAAAKTEAPP</sequence>
<protein>
    <submittedName>
        <fullName evidence="2">EAL domain-containing protein</fullName>
    </submittedName>
</protein>
<proteinExistence type="predicted"/>
<dbReference type="SUPFAM" id="SSF141868">
    <property type="entry name" value="EAL domain-like"/>
    <property type="match status" value="1"/>
</dbReference>
<gene>
    <name evidence="2" type="ORF">OW717_02400</name>
</gene>
<keyword evidence="3" id="KW-1185">Reference proteome</keyword>
<comment type="caution">
    <text evidence="2">The sequence shown here is derived from an EMBL/GenBank/DDBJ whole genome shotgun (WGS) entry which is preliminary data.</text>
</comment>
<evidence type="ECO:0000259" key="1">
    <source>
        <dbReference type="PROSITE" id="PS50883"/>
    </source>
</evidence>
<accession>A0ABU6FLS3</accession>
<name>A0ABU6FLS3_9PROT</name>
<dbReference type="PROSITE" id="PS50883">
    <property type="entry name" value="EAL"/>
    <property type="match status" value="1"/>
</dbReference>
<evidence type="ECO:0000313" key="3">
    <source>
        <dbReference type="Proteomes" id="UP001308776"/>
    </source>
</evidence>
<evidence type="ECO:0000313" key="2">
    <source>
        <dbReference type="EMBL" id="MEB8512892.1"/>
    </source>
</evidence>
<dbReference type="Pfam" id="PF00563">
    <property type="entry name" value="EAL"/>
    <property type="match status" value="1"/>
</dbReference>
<dbReference type="InterPro" id="IPR050706">
    <property type="entry name" value="Cyclic-di-GMP_PDE-like"/>
</dbReference>
<dbReference type="Proteomes" id="UP001308776">
    <property type="component" value="Unassembled WGS sequence"/>
</dbReference>